<evidence type="ECO:0000256" key="3">
    <source>
        <dbReference type="SAM" id="SignalP"/>
    </source>
</evidence>
<evidence type="ECO:0000313" key="5">
    <source>
        <dbReference type="Proteomes" id="UP000749559"/>
    </source>
</evidence>
<keyword evidence="5" id="KW-1185">Reference proteome</keyword>
<dbReference type="CDD" id="cd22823">
    <property type="entry name" value="Gal_Rha_Lectin"/>
    <property type="match status" value="1"/>
</dbReference>
<comment type="caution">
    <text evidence="4">The sequence shown here is derived from an EMBL/GenBank/DDBJ whole genome shotgun (WGS) entry which is preliminary data.</text>
</comment>
<keyword evidence="2" id="KW-1133">Transmembrane helix</keyword>
<feature type="transmembrane region" description="Helical" evidence="2">
    <location>
        <begin position="284"/>
        <end position="306"/>
    </location>
</feature>
<feature type="signal peptide" evidence="3">
    <location>
        <begin position="1"/>
        <end position="22"/>
    </location>
</feature>
<reference evidence="4" key="1">
    <citation type="submission" date="2022-03" db="EMBL/GenBank/DDBJ databases">
        <authorList>
            <person name="Martin C."/>
        </authorList>
    </citation>
    <scope>NUCLEOTIDE SEQUENCE</scope>
</reference>
<feature type="chain" id="PRO_5043916165" evidence="3">
    <location>
        <begin position="23"/>
        <end position="572"/>
    </location>
</feature>
<feature type="region of interest" description="Disordered" evidence="1">
    <location>
        <begin position="517"/>
        <end position="548"/>
    </location>
</feature>
<protein>
    <submittedName>
        <fullName evidence="4">Uncharacterized protein</fullName>
    </submittedName>
</protein>
<keyword evidence="3" id="KW-0732">Signal</keyword>
<organism evidence="4 5">
    <name type="scientific">Owenia fusiformis</name>
    <name type="common">Polychaete worm</name>
    <dbReference type="NCBI Taxonomy" id="6347"/>
    <lineage>
        <taxon>Eukaryota</taxon>
        <taxon>Metazoa</taxon>
        <taxon>Spiralia</taxon>
        <taxon>Lophotrochozoa</taxon>
        <taxon>Annelida</taxon>
        <taxon>Polychaeta</taxon>
        <taxon>Sedentaria</taxon>
        <taxon>Canalipalpata</taxon>
        <taxon>Sabellida</taxon>
        <taxon>Oweniida</taxon>
        <taxon>Oweniidae</taxon>
        <taxon>Owenia</taxon>
    </lineage>
</organism>
<keyword evidence="2" id="KW-0472">Membrane</keyword>
<name>A0A8J1XYR7_OWEFU</name>
<gene>
    <name evidence="4" type="ORF">OFUS_LOCUS19521</name>
</gene>
<keyword evidence="2" id="KW-0812">Transmembrane</keyword>
<feature type="compositionally biased region" description="Polar residues" evidence="1">
    <location>
        <begin position="533"/>
        <end position="544"/>
    </location>
</feature>
<feature type="region of interest" description="Disordered" evidence="1">
    <location>
        <begin position="408"/>
        <end position="485"/>
    </location>
</feature>
<sequence>MFCWYWIQVYVLAVYIIRLCDGECPSGKTDESYGLSCAEEFAIHIQNVTDYSKGALTGRLYCKGNIEPSFRLKQSNGRRFYNDTFYPSDTSCKLCNFPGACYPYREICYKCYESVQELSGNTIEIDCDMTKSINIKLVIHKQNKTETTKDYCKEENENRLNDIKSMCNERNRCRPIASPTNPLTGCRGDNKYEQILFECSTRQNKHTTVTVPSTNHDPTTKEQTLTIPGLSPTKPLNLSIRTTTTTPTTTTAKKSTISPVTKDVQNEVTDQVGKVKPAVSQTTMIVLIAVGVVIIMVVILVTVCVYKIKRNRAQRRDQHSQPDKMNEEKDQIIEMFPLVLNKNYENTDQPDLIPNELYGIGKDGNRDSLNDKGEYTYVGKEPVNESVYCVETYGKGLPTTREDAVYAFPSRNSINSKQDDDGNQPASTDRPNQINSDANPYYASPLDVDQSSVSVGHIDTPGDYNELQLGTKKPRKGNPSDESYFHIGMVRNNDEDMHYNTPMEMSDTNVDRNLRENRDQSQTPFEHNGPYSYVSTRGSNNNVKDNTHHIKDNIKGRIRSIGGDKITSNVHN</sequence>
<dbReference type="Proteomes" id="UP000749559">
    <property type="component" value="Unassembled WGS sequence"/>
</dbReference>
<accession>A0A8J1XYR7</accession>
<feature type="region of interest" description="Disordered" evidence="1">
    <location>
        <begin position="208"/>
        <end position="241"/>
    </location>
</feature>
<feature type="compositionally biased region" description="Polar residues" evidence="1">
    <location>
        <begin position="424"/>
        <end position="438"/>
    </location>
</feature>
<evidence type="ECO:0000256" key="1">
    <source>
        <dbReference type="SAM" id="MobiDB-lite"/>
    </source>
</evidence>
<proteinExistence type="predicted"/>
<evidence type="ECO:0000313" key="4">
    <source>
        <dbReference type="EMBL" id="CAH1794905.1"/>
    </source>
</evidence>
<dbReference type="EMBL" id="CAIIXF020000009">
    <property type="protein sequence ID" value="CAH1794905.1"/>
    <property type="molecule type" value="Genomic_DNA"/>
</dbReference>
<feature type="compositionally biased region" description="Polar residues" evidence="1">
    <location>
        <begin position="208"/>
        <end position="226"/>
    </location>
</feature>
<dbReference type="AlphaFoldDB" id="A0A8J1XYR7"/>
<evidence type="ECO:0000256" key="2">
    <source>
        <dbReference type="SAM" id="Phobius"/>
    </source>
</evidence>